<sequence>MNPASAAAFNFAAIPATAPIEPSGEIVPVIVTLGSRVCLLIAARVPTVKIAPAEGPSMGPVTEYLISTTFGSTPLNNVARVAAEAVAASHCGPAPLA</sequence>
<gene>
    <name evidence="1" type="ORF">UFOPK3495_00913</name>
</gene>
<reference evidence="1" key="1">
    <citation type="submission" date="2020-05" db="EMBL/GenBank/DDBJ databases">
        <authorList>
            <person name="Chiriac C."/>
            <person name="Salcher M."/>
            <person name="Ghai R."/>
            <person name="Kavagutti S V."/>
        </authorList>
    </citation>
    <scope>NUCLEOTIDE SEQUENCE</scope>
</reference>
<proteinExistence type="predicted"/>
<dbReference type="AlphaFoldDB" id="A0A6J7G645"/>
<dbReference type="EMBL" id="CAFBMC010000043">
    <property type="protein sequence ID" value="CAB4900130.1"/>
    <property type="molecule type" value="Genomic_DNA"/>
</dbReference>
<name>A0A6J7G645_9ZZZZ</name>
<protein>
    <submittedName>
        <fullName evidence="1">Unannotated protein</fullName>
    </submittedName>
</protein>
<evidence type="ECO:0000313" key="1">
    <source>
        <dbReference type="EMBL" id="CAB4900130.1"/>
    </source>
</evidence>
<organism evidence="1">
    <name type="scientific">freshwater metagenome</name>
    <dbReference type="NCBI Taxonomy" id="449393"/>
    <lineage>
        <taxon>unclassified sequences</taxon>
        <taxon>metagenomes</taxon>
        <taxon>ecological metagenomes</taxon>
    </lineage>
</organism>
<accession>A0A6J7G645</accession>